<keyword evidence="1" id="KW-1133">Transmembrane helix</keyword>
<dbReference type="RefSeq" id="XP_025574834.1">
    <property type="nucleotide sequence ID" value="XM_025713325.1"/>
</dbReference>
<evidence type="ECO:0000313" key="2">
    <source>
        <dbReference type="EMBL" id="RAL00507.1"/>
    </source>
</evidence>
<dbReference type="VEuPathDB" id="FungiDB:BO80DRAFT_100594"/>
<organism evidence="2 3">
    <name type="scientific">Aspergillus ibericus CBS 121593</name>
    <dbReference type="NCBI Taxonomy" id="1448316"/>
    <lineage>
        <taxon>Eukaryota</taxon>
        <taxon>Fungi</taxon>
        <taxon>Dikarya</taxon>
        <taxon>Ascomycota</taxon>
        <taxon>Pezizomycotina</taxon>
        <taxon>Eurotiomycetes</taxon>
        <taxon>Eurotiomycetidae</taxon>
        <taxon>Eurotiales</taxon>
        <taxon>Aspergillaceae</taxon>
        <taxon>Aspergillus</taxon>
        <taxon>Aspergillus subgen. Circumdati</taxon>
    </lineage>
</organism>
<protein>
    <submittedName>
        <fullName evidence="2">Uncharacterized protein</fullName>
    </submittedName>
</protein>
<name>A0A395GY67_9EURO</name>
<proteinExistence type="predicted"/>
<reference evidence="2 3" key="1">
    <citation type="submission" date="2018-02" db="EMBL/GenBank/DDBJ databases">
        <title>The genomes of Aspergillus section Nigri reveals drivers in fungal speciation.</title>
        <authorList>
            <consortium name="DOE Joint Genome Institute"/>
            <person name="Vesth T.C."/>
            <person name="Nybo J."/>
            <person name="Theobald S."/>
            <person name="Brandl J."/>
            <person name="Frisvad J.C."/>
            <person name="Nielsen K.F."/>
            <person name="Lyhne E.K."/>
            <person name="Kogle M.E."/>
            <person name="Kuo A."/>
            <person name="Riley R."/>
            <person name="Clum A."/>
            <person name="Nolan M."/>
            <person name="Lipzen A."/>
            <person name="Salamov A."/>
            <person name="Henrissat B."/>
            <person name="Wiebenga A."/>
            <person name="De vries R.P."/>
            <person name="Grigoriev I.V."/>
            <person name="Mortensen U.H."/>
            <person name="Andersen M.R."/>
            <person name="Baker S.E."/>
        </authorList>
    </citation>
    <scope>NUCLEOTIDE SEQUENCE [LARGE SCALE GENOMIC DNA]</scope>
    <source>
        <strain evidence="2 3">CBS 121593</strain>
    </source>
</reference>
<accession>A0A395GY67</accession>
<dbReference type="GeneID" id="37218190"/>
<dbReference type="EMBL" id="KZ824440">
    <property type="protein sequence ID" value="RAL00507.1"/>
    <property type="molecule type" value="Genomic_DNA"/>
</dbReference>
<evidence type="ECO:0000256" key="1">
    <source>
        <dbReference type="SAM" id="Phobius"/>
    </source>
</evidence>
<sequence>MNHALNYQPVCQSLTYPSMTGTSSNQLGTFHTYTHTYIYIHKFSYSSSSLSLFPLNRRPSSEIPGTLSVLLPSFISAIGVICCTYSFKWNDPFHVRIDNHLLLIPYLLD</sequence>
<dbReference type="Proteomes" id="UP000249402">
    <property type="component" value="Unassembled WGS sequence"/>
</dbReference>
<gene>
    <name evidence="2" type="ORF">BO80DRAFT_100594</name>
</gene>
<keyword evidence="1" id="KW-0472">Membrane</keyword>
<evidence type="ECO:0000313" key="3">
    <source>
        <dbReference type="Proteomes" id="UP000249402"/>
    </source>
</evidence>
<keyword evidence="3" id="KW-1185">Reference proteome</keyword>
<feature type="transmembrane region" description="Helical" evidence="1">
    <location>
        <begin position="67"/>
        <end position="87"/>
    </location>
</feature>
<dbReference type="AlphaFoldDB" id="A0A395GY67"/>
<keyword evidence="1" id="KW-0812">Transmembrane</keyword>